<reference evidence="2" key="1">
    <citation type="journal article" date="2014" name="Front. Microbiol.">
        <title>High frequency of phylogenetically diverse reductive dehalogenase-homologous genes in deep subseafloor sedimentary metagenomes.</title>
        <authorList>
            <person name="Kawai M."/>
            <person name="Futagami T."/>
            <person name="Toyoda A."/>
            <person name="Takaki Y."/>
            <person name="Nishi S."/>
            <person name="Hori S."/>
            <person name="Arai W."/>
            <person name="Tsubouchi T."/>
            <person name="Morono Y."/>
            <person name="Uchiyama I."/>
            <person name="Ito T."/>
            <person name="Fujiyama A."/>
            <person name="Inagaki F."/>
            <person name="Takami H."/>
        </authorList>
    </citation>
    <scope>NUCLEOTIDE SEQUENCE</scope>
    <source>
        <strain evidence="2">Expedition CK06-06</strain>
    </source>
</reference>
<gene>
    <name evidence="2" type="ORF">S06H3_14784</name>
</gene>
<sequence length="81" mass="9259">MNRTSPKVARLRSETIHRDFDVVDVDYETAIRSAEFRSRHRIPMADSVIAATAQIHGCPVVSDDPHFQKIEGIKTRWISKP</sequence>
<comment type="caution">
    <text evidence="2">The sequence shown here is derived from an EMBL/GenBank/DDBJ whole genome shotgun (WGS) entry which is preliminary data.</text>
</comment>
<protein>
    <recommendedName>
        <fullName evidence="1">PIN domain-containing protein</fullName>
    </recommendedName>
</protein>
<dbReference type="AlphaFoldDB" id="X1LHF0"/>
<feature type="domain" description="PIN" evidence="1">
    <location>
        <begin position="6"/>
        <end position="71"/>
    </location>
</feature>
<organism evidence="2">
    <name type="scientific">marine sediment metagenome</name>
    <dbReference type="NCBI Taxonomy" id="412755"/>
    <lineage>
        <taxon>unclassified sequences</taxon>
        <taxon>metagenomes</taxon>
        <taxon>ecological metagenomes</taxon>
    </lineage>
</organism>
<dbReference type="InterPro" id="IPR002716">
    <property type="entry name" value="PIN_dom"/>
</dbReference>
<dbReference type="Pfam" id="PF01850">
    <property type="entry name" value="PIN"/>
    <property type="match status" value="1"/>
</dbReference>
<evidence type="ECO:0000313" key="2">
    <source>
        <dbReference type="EMBL" id="GAI05271.1"/>
    </source>
</evidence>
<dbReference type="SUPFAM" id="SSF88723">
    <property type="entry name" value="PIN domain-like"/>
    <property type="match status" value="1"/>
</dbReference>
<dbReference type="EMBL" id="BARV01007246">
    <property type="protein sequence ID" value="GAI05271.1"/>
    <property type="molecule type" value="Genomic_DNA"/>
</dbReference>
<proteinExistence type="predicted"/>
<evidence type="ECO:0000259" key="1">
    <source>
        <dbReference type="Pfam" id="PF01850"/>
    </source>
</evidence>
<accession>X1LHF0</accession>
<name>X1LHF0_9ZZZZ</name>
<dbReference type="Gene3D" id="3.40.50.1010">
    <property type="entry name" value="5'-nuclease"/>
    <property type="match status" value="1"/>
</dbReference>
<dbReference type="InterPro" id="IPR029060">
    <property type="entry name" value="PIN-like_dom_sf"/>
</dbReference>